<dbReference type="Pfam" id="PF14684">
    <property type="entry name" value="Tricorn_C1"/>
    <property type="match status" value="1"/>
</dbReference>
<comment type="subcellular location">
    <subcellularLocation>
        <location evidence="1 7">Cytoplasm</location>
    </subcellularLocation>
</comment>
<dbReference type="InterPro" id="IPR029045">
    <property type="entry name" value="ClpP/crotonase-like_dom_sf"/>
</dbReference>
<sequence>MKKLVILFSLILTYNSFSQGTRLLRQPTLSDNQVVFVHAADLWKAPLTGGNAVRLTSDEGYESSPHFSKDGKWIAFTAQYDGNTDVYLVSIEGGEPKRLTYHSATDIVQGWTPDGKILFRSNREGKPTQTNKFYTVSVTGGMPEAFDIPRAAFGEISNDNKYIAYTPITSWDAEWRNYRGGQAMPIWIVNLKTKELIKTPQLDGERHVNPVWYKGDVYYISERDYTANIWSYNLKTNKETQITFHKKFDVKNIDANKNGIVYEQGGFLHMLNPATKQTKQIVIHVKGDLNYSRTRWMNVSGRNLTNPNVSPKGKRAIFEYRGEIFTVPKENGTWRNLTNSSGVADRSPIWSPKGDQVAWFSDKNGEYELVLANQNGDNQQYIKLPNPTFYFQPDWSSDGKYIAYTDTNFVIWMINLETKEITKVDADTFAHPNRTMNPKFSPDSDWIAYAKQNDNSYKSVYAYQISTKKIIQITDYIADAITPVWDASGKYIYTLASTDYGLQTGWLDMSSYDPSVTRTLYTVVLSSKDKAPNLPKTDEESLPKENTADKNKKESHKKEASNKTIIDENGLFDRAVALKLPARNYVGLLKGPKNKVFIAESVPNSRGLTLHSYDVTKEKANVFANGVSSMTASDDRKSILISKGGSWSLNNTKAPKAGKVTLKTNLKIKVDPKAEAHQIFKEGWRFMRDFLYVDNVHGAPWDDIYEWYSPWINDVKHRTDLNYVVDIMSGEVAIGHSYVSGGDFPNLNRVGVGLLGADLEVHKGYYRFTKIYKGERWNPNIFAPLGLPGIHVNKGDYLLEINGVTLTSEINPYQLLEQTAGREIFIKVNDKPSENGARTILITPTSSERGLRSIDWVESNRRKVDELSNGKLAYVYVPNTSNPGFTSFNRYYFSQQDKKGVVIDERNNGGGSAADYMIDIMSREVIGYFNSKSESKKPWTTPMAGIWGPKVMIINERAGSGGDLLPYMFKEKNLGPLVGTKTWGGLVGTWDTPRFIDGGRMVAPRGGFYDVNGKWAVEGEGVAPDIEVHQTPKEVLQGKDPQLEKAVAEALRLLKTQEFFPKPEPKAPIRSKRPKGYKNDK</sequence>
<dbReference type="Gene3D" id="3.30.750.44">
    <property type="match status" value="1"/>
</dbReference>
<evidence type="ECO:0000313" key="10">
    <source>
        <dbReference type="EMBL" id="MFC4268722.1"/>
    </source>
</evidence>
<proteinExistence type="inferred from homology"/>
<keyword evidence="5 7" id="KW-0378">Hydrolase</keyword>
<dbReference type="PANTHER" id="PTHR43253:SF1">
    <property type="entry name" value="TRICORN PROTEASE HOMOLOG 2-RELATED"/>
    <property type="match status" value="1"/>
</dbReference>
<keyword evidence="3 7" id="KW-0963">Cytoplasm</keyword>
<dbReference type="SUPFAM" id="SSF50156">
    <property type="entry name" value="PDZ domain-like"/>
    <property type="match status" value="1"/>
</dbReference>
<dbReference type="CDD" id="cd07562">
    <property type="entry name" value="Peptidase_S41_TRI"/>
    <property type="match status" value="1"/>
</dbReference>
<dbReference type="PANTHER" id="PTHR43253">
    <property type="entry name" value="TRICORN PROTEASE HOMOLOG 2-RELATED"/>
    <property type="match status" value="1"/>
</dbReference>
<evidence type="ECO:0000256" key="8">
    <source>
        <dbReference type="SAM" id="MobiDB-lite"/>
    </source>
</evidence>
<dbReference type="InterPro" id="IPR029414">
    <property type="entry name" value="Tricorn_PDZ"/>
</dbReference>
<evidence type="ECO:0000256" key="7">
    <source>
        <dbReference type="PIRNR" id="PIRNR036421"/>
    </source>
</evidence>
<keyword evidence="6 7" id="KW-0720">Serine protease</keyword>
<comment type="similarity">
    <text evidence="2 7">Belongs to the peptidase S41B family.</text>
</comment>
<evidence type="ECO:0000256" key="2">
    <source>
        <dbReference type="ARBA" id="ARBA00008524"/>
    </source>
</evidence>
<dbReference type="Gene3D" id="2.120.10.60">
    <property type="entry name" value="Tricorn protease N-terminal domain"/>
    <property type="match status" value="1"/>
</dbReference>
<dbReference type="EC" id="3.4.21.-" evidence="7"/>
<feature type="compositionally biased region" description="Basic residues" evidence="8">
    <location>
        <begin position="1069"/>
        <end position="1081"/>
    </location>
</feature>
<comment type="function">
    <text evidence="7">Degrades oligopeptides.</text>
</comment>
<dbReference type="Gene3D" id="2.30.42.10">
    <property type="match status" value="1"/>
</dbReference>
<dbReference type="Gene3D" id="2.130.10.10">
    <property type="entry name" value="YVTN repeat-like/Quinoprotein amine dehydrogenase"/>
    <property type="match status" value="1"/>
</dbReference>
<dbReference type="InterPro" id="IPR015943">
    <property type="entry name" value="WD40/YVTN_repeat-like_dom_sf"/>
</dbReference>
<dbReference type="InterPro" id="IPR005151">
    <property type="entry name" value="Tail-specific_protease"/>
</dbReference>
<dbReference type="InterPro" id="IPR028204">
    <property type="entry name" value="Tricorn_C1"/>
</dbReference>
<keyword evidence="4 7" id="KW-0645">Protease</keyword>
<evidence type="ECO:0000259" key="9">
    <source>
        <dbReference type="SMART" id="SM00245"/>
    </source>
</evidence>
<feature type="domain" description="Tail specific protease" evidence="9">
    <location>
        <begin position="835"/>
        <end position="1029"/>
    </location>
</feature>
<dbReference type="InterPro" id="IPR036034">
    <property type="entry name" value="PDZ_sf"/>
</dbReference>
<comment type="caution">
    <text evidence="10">The sequence shown here is derived from an EMBL/GenBank/DDBJ whole genome shotgun (WGS) entry which is preliminary data.</text>
</comment>
<dbReference type="Pfam" id="PF14685">
    <property type="entry name" value="PDZ_Tricorn"/>
    <property type="match status" value="1"/>
</dbReference>
<dbReference type="RefSeq" id="WP_377409354.1">
    <property type="nucleotide sequence ID" value="NZ_JBHSCY010000001.1"/>
</dbReference>
<evidence type="ECO:0000313" key="11">
    <source>
        <dbReference type="Proteomes" id="UP001595826"/>
    </source>
</evidence>
<evidence type="ECO:0000256" key="3">
    <source>
        <dbReference type="ARBA" id="ARBA00022490"/>
    </source>
</evidence>
<dbReference type="PIRSF" id="PIRSF036421">
    <property type="entry name" value="Tricorn_protease"/>
    <property type="match status" value="1"/>
</dbReference>
<dbReference type="Pfam" id="PF26549">
    <property type="entry name" value="Tricorn_N"/>
    <property type="match status" value="1"/>
</dbReference>
<name>A0ABV8R8I6_9FLAO</name>
<dbReference type="Pfam" id="PF26550">
    <property type="entry name" value="Tricorn_2nd"/>
    <property type="match status" value="1"/>
</dbReference>
<dbReference type="SUPFAM" id="SSF69304">
    <property type="entry name" value="Tricorn protease N-terminal domain"/>
    <property type="match status" value="2"/>
</dbReference>
<dbReference type="Pfam" id="PF03572">
    <property type="entry name" value="Peptidase_S41"/>
    <property type="match status" value="1"/>
</dbReference>
<dbReference type="EMBL" id="JBHSCY010000001">
    <property type="protein sequence ID" value="MFC4268722.1"/>
    <property type="molecule type" value="Genomic_DNA"/>
</dbReference>
<dbReference type="SMART" id="SM00245">
    <property type="entry name" value="TSPc"/>
    <property type="match status" value="1"/>
</dbReference>
<dbReference type="InterPro" id="IPR012393">
    <property type="entry name" value="Tricorn_protease"/>
</dbReference>
<keyword evidence="11" id="KW-1185">Reference proteome</keyword>
<evidence type="ECO:0000256" key="4">
    <source>
        <dbReference type="ARBA" id="ARBA00022670"/>
    </source>
</evidence>
<dbReference type="Proteomes" id="UP001595826">
    <property type="component" value="Unassembled WGS sequence"/>
</dbReference>
<dbReference type="SUPFAM" id="SSF52096">
    <property type="entry name" value="ClpP/crotonase"/>
    <property type="match status" value="1"/>
</dbReference>
<protein>
    <recommendedName>
        <fullName evidence="7">Tricorn protease homolog</fullName>
        <ecNumber evidence="7">3.4.21.-</ecNumber>
    </recommendedName>
</protein>
<evidence type="ECO:0000256" key="6">
    <source>
        <dbReference type="ARBA" id="ARBA00022825"/>
    </source>
</evidence>
<accession>A0ABV8R8I6</accession>
<evidence type="ECO:0000256" key="5">
    <source>
        <dbReference type="ARBA" id="ARBA00022801"/>
    </source>
</evidence>
<feature type="region of interest" description="Disordered" evidence="8">
    <location>
        <begin position="1058"/>
        <end position="1081"/>
    </location>
</feature>
<reference evidence="11" key="1">
    <citation type="journal article" date="2019" name="Int. J. Syst. Evol. Microbiol.">
        <title>The Global Catalogue of Microorganisms (GCM) 10K type strain sequencing project: providing services to taxonomists for standard genome sequencing and annotation.</title>
        <authorList>
            <consortium name="The Broad Institute Genomics Platform"/>
            <consortium name="The Broad Institute Genome Sequencing Center for Infectious Disease"/>
            <person name="Wu L."/>
            <person name="Ma J."/>
        </authorList>
    </citation>
    <scope>NUCLEOTIDE SEQUENCE [LARGE SCALE GENOMIC DNA]</scope>
    <source>
        <strain evidence="11">CECT 8655</strain>
    </source>
</reference>
<evidence type="ECO:0000256" key="1">
    <source>
        <dbReference type="ARBA" id="ARBA00004496"/>
    </source>
</evidence>
<organism evidence="10 11">
    <name type="scientific">Polaribacter marinivivus</name>
    <dbReference type="NCBI Taxonomy" id="1524260"/>
    <lineage>
        <taxon>Bacteria</taxon>
        <taxon>Pseudomonadati</taxon>
        <taxon>Bacteroidota</taxon>
        <taxon>Flavobacteriia</taxon>
        <taxon>Flavobacteriales</taxon>
        <taxon>Flavobacteriaceae</taxon>
    </lineage>
</organism>
<feature type="region of interest" description="Disordered" evidence="8">
    <location>
        <begin position="532"/>
        <end position="561"/>
    </location>
</feature>
<dbReference type="Gene3D" id="3.90.226.10">
    <property type="entry name" value="2-enoyl-CoA Hydratase, Chain A, domain 1"/>
    <property type="match status" value="1"/>
</dbReference>
<gene>
    <name evidence="10" type="ORF">ACFOWD_07380</name>
</gene>